<evidence type="ECO:0000256" key="2">
    <source>
        <dbReference type="ARBA" id="ARBA00022840"/>
    </source>
</evidence>
<sequence length="736" mass="79820">MSEKLKGVLERIVYQNEENHYTIGEFRGEGTKQSVTIVGNMPGAQCGETLSLDGEWTQHPVHGAQFKVSHFKAELPASIYGIRKYLGSGLIPHIGPKYAERIVDKFGEATLDVISDESGRLREVEGIGAKRAKLIKQAWDEQSALREVMVFLQTYGVSTALCLRLIRKYGNPAKSILQNDPYRVAREVPGIGFKTADRIARNLGFANESVERIDAGLLFQLGELETEGHTAYPSKDLVEKTAEILEVLPELIIPRIEELLKTEALVSIPIAGDDTGTMLQLPALAKAEERIAMRIAAIGESKSSMPSIIVDKAVAWAQQQAGFDFAQEQAAGVAAALEHKVSVLTGGPGTGKTTILRALVEIVRAKKGRVMLAAPTGRAAQRMSESAGVTAKTIHRLLEWDPSAGGFVRNEDKPLRGDLVVVDEASMLDTRLAASLLRAVPDSAHLLLVGDVDQLPSVGAGNVLKDLIHFAKESQLKSFAVTRLQQIFRQGSRSGIVEVSHAILHNNASPPSPATSPDQMDPEADLHFILAPEPERCVGAVVRLCNNLLPRWYPWANPTMDIQVLAPLHKGQAGIGNLNHELQAALNPDGRGVTLGSQRFAVGDKVIQTRNNYDLGIFNGDLGRVTAINAESGTLAAEFDSGVVDFERGDMLDLSPAYAISIHKSQGSEFPIVVIPLLKQHFIMLQRNLIYTGITRGRKKVFLIGDPAAYAMAVRNSDSGHRVTDLLGKLKSSCSV</sequence>
<dbReference type="InterPro" id="IPR027417">
    <property type="entry name" value="P-loop_NTPase"/>
</dbReference>
<keyword evidence="1" id="KW-0547">Nucleotide-binding</keyword>
<dbReference type="InterPro" id="IPR003593">
    <property type="entry name" value="AAA+_ATPase"/>
</dbReference>
<keyword evidence="6" id="KW-1185">Reference proteome</keyword>
<dbReference type="InterPro" id="IPR027785">
    <property type="entry name" value="UvrD-like_helicase_C"/>
</dbReference>
<dbReference type="HAMAP" id="MF_01488">
    <property type="entry name" value="RecD2"/>
    <property type="match status" value="1"/>
</dbReference>
<dbReference type="GO" id="GO:0009338">
    <property type="term" value="C:exodeoxyribonuclease V complex"/>
    <property type="evidence" value="ECO:0007669"/>
    <property type="project" value="TreeGrafter"/>
</dbReference>
<dbReference type="InterPro" id="IPR003583">
    <property type="entry name" value="Hlx-hairpin-Hlx_DNA-bd_motif"/>
</dbReference>
<dbReference type="Pfam" id="PF14520">
    <property type="entry name" value="HHH_5"/>
    <property type="match status" value="1"/>
</dbReference>
<dbReference type="InterPro" id="IPR055446">
    <property type="entry name" value="RecD2_N_OB"/>
</dbReference>
<dbReference type="GO" id="GO:0017116">
    <property type="term" value="F:single-stranded DNA helicase activity"/>
    <property type="evidence" value="ECO:0007669"/>
    <property type="project" value="TreeGrafter"/>
</dbReference>
<keyword evidence="5" id="KW-0378">Hydrolase</keyword>
<dbReference type="SUPFAM" id="SSF52540">
    <property type="entry name" value="P-loop containing nucleoside triphosphate hydrolases"/>
    <property type="match status" value="2"/>
</dbReference>
<evidence type="ECO:0000259" key="3">
    <source>
        <dbReference type="SMART" id="SM00278"/>
    </source>
</evidence>
<dbReference type="Proteomes" id="UP001304300">
    <property type="component" value="Chromosome"/>
</dbReference>
<evidence type="ECO:0000313" key="5">
    <source>
        <dbReference type="EMBL" id="WOO42885.1"/>
    </source>
</evidence>
<dbReference type="InterPro" id="IPR050534">
    <property type="entry name" value="Coronavir_polyprotein_1ab"/>
</dbReference>
<dbReference type="GO" id="GO:0006281">
    <property type="term" value="P:DNA repair"/>
    <property type="evidence" value="ECO:0007669"/>
    <property type="project" value="InterPro"/>
</dbReference>
<dbReference type="Pfam" id="PF18335">
    <property type="entry name" value="SH3_13"/>
    <property type="match status" value="1"/>
</dbReference>
<dbReference type="Pfam" id="PF13245">
    <property type="entry name" value="AAA_19"/>
    <property type="match status" value="1"/>
</dbReference>
<dbReference type="PANTHER" id="PTHR43788">
    <property type="entry name" value="DNA2/NAM7 HELICASE FAMILY MEMBER"/>
    <property type="match status" value="1"/>
</dbReference>
<feature type="domain" description="Helix-hairpin-helix DNA-binding motif class 1" evidence="3">
    <location>
        <begin position="183"/>
        <end position="202"/>
    </location>
</feature>
<dbReference type="CDD" id="cd18809">
    <property type="entry name" value="SF1_C_RecD"/>
    <property type="match status" value="1"/>
</dbReference>
<dbReference type="InterPro" id="IPR041451">
    <property type="entry name" value="RecD2_SH13"/>
</dbReference>
<dbReference type="Gene3D" id="3.40.50.300">
    <property type="entry name" value="P-loop containing nucleotide triphosphate hydrolases"/>
    <property type="match status" value="2"/>
</dbReference>
<dbReference type="EMBL" id="CP136920">
    <property type="protein sequence ID" value="WOO42885.1"/>
    <property type="molecule type" value="Genomic_DNA"/>
</dbReference>
<dbReference type="GO" id="GO:0003677">
    <property type="term" value="F:DNA binding"/>
    <property type="evidence" value="ECO:0007669"/>
    <property type="project" value="InterPro"/>
</dbReference>
<dbReference type="KEGG" id="puo:RZN69_07255"/>
<evidence type="ECO:0000256" key="1">
    <source>
        <dbReference type="ARBA" id="ARBA00022741"/>
    </source>
</evidence>
<dbReference type="AlphaFoldDB" id="A0AAQ3QXI0"/>
<feature type="domain" description="Helix-hairpin-helix DNA-binding motif class 1" evidence="3">
    <location>
        <begin position="119"/>
        <end position="138"/>
    </location>
</feature>
<dbReference type="SUPFAM" id="SSF47781">
    <property type="entry name" value="RuvA domain 2-like"/>
    <property type="match status" value="1"/>
</dbReference>
<evidence type="ECO:0000259" key="4">
    <source>
        <dbReference type="SMART" id="SM00382"/>
    </source>
</evidence>
<dbReference type="GO" id="GO:0006310">
    <property type="term" value="P:DNA recombination"/>
    <property type="evidence" value="ECO:0007669"/>
    <property type="project" value="InterPro"/>
</dbReference>
<dbReference type="PANTHER" id="PTHR43788:SF6">
    <property type="entry name" value="DNA HELICASE B"/>
    <property type="match status" value="1"/>
</dbReference>
<dbReference type="Pfam" id="PF13538">
    <property type="entry name" value="UvrD_C_2"/>
    <property type="match status" value="1"/>
</dbReference>
<name>A0AAQ3QXI0_9BACT</name>
<dbReference type="Gene3D" id="1.10.10.2220">
    <property type="match status" value="1"/>
</dbReference>
<dbReference type="Pfam" id="PF14490">
    <property type="entry name" value="HHH_RecD2"/>
    <property type="match status" value="1"/>
</dbReference>
<organism evidence="5 6">
    <name type="scientific">Rubellicoccus peritrichatus</name>
    <dbReference type="NCBI Taxonomy" id="3080537"/>
    <lineage>
        <taxon>Bacteria</taxon>
        <taxon>Pseudomonadati</taxon>
        <taxon>Verrucomicrobiota</taxon>
        <taxon>Opitutia</taxon>
        <taxon>Puniceicoccales</taxon>
        <taxon>Cerasicoccaceae</taxon>
        <taxon>Rubellicoccus</taxon>
    </lineage>
</organism>
<dbReference type="SMART" id="SM00278">
    <property type="entry name" value="HhH1"/>
    <property type="match status" value="3"/>
</dbReference>
<dbReference type="RefSeq" id="WP_317835417.1">
    <property type="nucleotide sequence ID" value="NZ_CP136920.1"/>
</dbReference>
<accession>A0AAQ3QXI0</accession>
<keyword evidence="2" id="KW-0067">ATP-binding</keyword>
<dbReference type="NCBIfam" id="TIGR01448">
    <property type="entry name" value="recD_rel"/>
    <property type="match status" value="1"/>
</dbReference>
<dbReference type="InterPro" id="IPR010994">
    <property type="entry name" value="RuvA_2-like"/>
</dbReference>
<dbReference type="Pfam" id="PF23139">
    <property type="entry name" value="OB_YrrC"/>
    <property type="match status" value="1"/>
</dbReference>
<dbReference type="GO" id="GO:0005524">
    <property type="term" value="F:ATP binding"/>
    <property type="evidence" value="ECO:0007669"/>
    <property type="project" value="UniProtKB-KW"/>
</dbReference>
<dbReference type="InterPro" id="IPR029493">
    <property type="entry name" value="RecD2-like_HHH"/>
</dbReference>
<dbReference type="GO" id="GO:0043139">
    <property type="term" value="F:5'-3' DNA helicase activity"/>
    <property type="evidence" value="ECO:0007669"/>
    <property type="project" value="InterPro"/>
</dbReference>
<dbReference type="Gene3D" id="1.10.150.20">
    <property type="entry name" value="5' to 3' exonuclease, C-terminal subdomain"/>
    <property type="match status" value="1"/>
</dbReference>
<protein>
    <submittedName>
        <fullName evidence="5">ATP-dependent RecD-like DNA helicase</fullName>
    </submittedName>
</protein>
<reference evidence="5 6" key="1">
    <citation type="submission" date="2023-10" db="EMBL/GenBank/DDBJ databases">
        <title>Rubellicoccus peritrichatus gen. nov., sp. nov., isolated from an algae of coral reef tank.</title>
        <authorList>
            <person name="Luo J."/>
        </authorList>
    </citation>
    <scope>NUCLEOTIDE SEQUENCE [LARGE SCALE GENOMIC DNA]</scope>
    <source>
        <strain evidence="5 6">CR14</strain>
    </source>
</reference>
<proteinExistence type="inferred from homology"/>
<evidence type="ECO:0000313" key="6">
    <source>
        <dbReference type="Proteomes" id="UP001304300"/>
    </source>
</evidence>
<gene>
    <name evidence="5" type="ORF">RZN69_07255</name>
</gene>
<keyword evidence="5" id="KW-0347">Helicase</keyword>
<feature type="domain" description="AAA+ ATPase" evidence="4">
    <location>
        <begin position="338"/>
        <end position="534"/>
    </location>
</feature>
<dbReference type="CDD" id="cd17933">
    <property type="entry name" value="DEXSc_RecD-like"/>
    <property type="match status" value="1"/>
</dbReference>
<dbReference type="Gene3D" id="2.30.30.940">
    <property type="match status" value="1"/>
</dbReference>
<feature type="domain" description="Helix-hairpin-helix DNA-binding motif class 1" evidence="3">
    <location>
        <begin position="91"/>
        <end position="105"/>
    </location>
</feature>
<dbReference type="SMART" id="SM00382">
    <property type="entry name" value="AAA"/>
    <property type="match status" value="1"/>
</dbReference>
<dbReference type="InterPro" id="IPR006345">
    <property type="entry name" value="RecD2"/>
</dbReference>